<dbReference type="EC" id="2.7.2.3" evidence="6 14"/>
<dbReference type="Proteomes" id="UP000254720">
    <property type="component" value="Unassembled WGS sequence"/>
</dbReference>
<dbReference type="Pfam" id="PF00162">
    <property type="entry name" value="PGK"/>
    <property type="match status" value="1"/>
</dbReference>
<evidence type="ECO:0000256" key="11">
    <source>
        <dbReference type="ARBA" id="ARBA00022777"/>
    </source>
</evidence>
<feature type="binding site" evidence="14 16">
    <location>
        <position position="197"/>
    </location>
    <ligand>
        <name>ATP</name>
        <dbReference type="ChEBI" id="CHEBI:30616"/>
    </ligand>
</feature>
<comment type="subcellular location">
    <subcellularLocation>
        <location evidence="2 14">Cytoplasm</location>
    </subcellularLocation>
</comment>
<comment type="caution">
    <text evidence="14">Lacks conserved residue(s) required for the propagation of feature annotation.</text>
</comment>
<dbReference type="InterPro" id="IPR036043">
    <property type="entry name" value="Phosphoglycerate_kinase_sf"/>
</dbReference>
<evidence type="ECO:0000256" key="14">
    <source>
        <dbReference type="HAMAP-Rule" id="MF_00145"/>
    </source>
</evidence>
<evidence type="ECO:0000256" key="16">
    <source>
        <dbReference type="PIRSR" id="PIRSR000724-2"/>
    </source>
</evidence>
<evidence type="ECO:0000256" key="17">
    <source>
        <dbReference type="RuleBase" id="RU000532"/>
    </source>
</evidence>
<feature type="binding site" evidence="14 15">
    <location>
        <begin position="59"/>
        <end position="62"/>
    </location>
    <ligand>
        <name>substrate</name>
    </ligand>
</feature>
<keyword evidence="8 14" id="KW-0963">Cytoplasm</keyword>
<evidence type="ECO:0000256" key="6">
    <source>
        <dbReference type="ARBA" id="ARBA00013061"/>
    </source>
</evidence>
<keyword evidence="19" id="KW-1185">Reference proteome</keyword>
<dbReference type="AlphaFoldDB" id="A0A370GLG0"/>
<dbReference type="FunFam" id="3.40.50.1260:FF:000001">
    <property type="entry name" value="Phosphoglycerate kinase"/>
    <property type="match status" value="1"/>
</dbReference>
<keyword evidence="9 14" id="KW-0808">Transferase</keyword>
<evidence type="ECO:0000256" key="8">
    <source>
        <dbReference type="ARBA" id="ARBA00022490"/>
    </source>
</evidence>
<dbReference type="InterPro" id="IPR001576">
    <property type="entry name" value="Phosphoglycerate_kinase"/>
</dbReference>
<feature type="binding site" evidence="14">
    <location>
        <position position="113"/>
    </location>
    <ligand>
        <name>substrate</name>
    </ligand>
</feature>
<dbReference type="GO" id="GO:0006096">
    <property type="term" value="P:glycolytic process"/>
    <property type="evidence" value="ECO:0007669"/>
    <property type="project" value="UniProtKB-UniRule"/>
</dbReference>
<evidence type="ECO:0000256" key="2">
    <source>
        <dbReference type="ARBA" id="ARBA00004496"/>
    </source>
</evidence>
<dbReference type="GO" id="GO:0005524">
    <property type="term" value="F:ATP binding"/>
    <property type="evidence" value="ECO:0007669"/>
    <property type="project" value="UniProtKB-KW"/>
</dbReference>
<evidence type="ECO:0000256" key="13">
    <source>
        <dbReference type="ARBA" id="ARBA00023152"/>
    </source>
</evidence>
<dbReference type="GO" id="GO:0005829">
    <property type="term" value="C:cytosol"/>
    <property type="evidence" value="ECO:0007669"/>
    <property type="project" value="TreeGrafter"/>
</dbReference>
<evidence type="ECO:0000256" key="12">
    <source>
        <dbReference type="ARBA" id="ARBA00022840"/>
    </source>
</evidence>
<dbReference type="InterPro" id="IPR015824">
    <property type="entry name" value="Phosphoglycerate_kinase_N"/>
</dbReference>
<dbReference type="OrthoDB" id="9808460at2"/>
<proteinExistence type="inferred from homology"/>
<dbReference type="PROSITE" id="PS00111">
    <property type="entry name" value="PGLYCERATE_KINASE"/>
    <property type="match status" value="1"/>
</dbReference>
<evidence type="ECO:0000256" key="1">
    <source>
        <dbReference type="ARBA" id="ARBA00000642"/>
    </source>
</evidence>
<feature type="binding site" evidence="14 16">
    <location>
        <begin position="345"/>
        <end position="348"/>
    </location>
    <ligand>
        <name>ATP</name>
        <dbReference type="ChEBI" id="CHEBI:30616"/>
    </ligand>
</feature>
<dbReference type="GO" id="GO:0006094">
    <property type="term" value="P:gluconeogenesis"/>
    <property type="evidence" value="ECO:0007669"/>
    <property type="project" value="TreeGrafter"/>
</dbReference>
<evidence type="ECO:0000313" key="18">
    <source>
        <dbReference type="EMBL" id="RDI44602.1"/>
    </source>
</evidence>
<evidence type="ECO:0000256" key="10">
    <source>
        <dbReference type="ARBA" id="ARBA00022741"/>
    </source>
</evidence>
<reference evidence="18 19" key="1">
    <citation type="submission" date="2018-07" db="EMBL/GenBank/DDBJ databases">
        <title>Genomic Encyclopedia of Type Strains, Phase IV (KMG-IV): sequencing the most valuable type-strain genomes for metagenomic binning, comparative biology and taxonomic classification.</title>
        <authorList>
            <person name="Goeker M."/>
        </authorList>
    </citation>
    <scope>NUCLEOTIDE SEQUENCE [LARGE SCALE GENOMIC DNA]</scope>
    <source>
        <strain evidence="18 19">DSM 16500</strain>
    </source>
</reference>
<dbReference type="Gene3D" id="3.40.50.1260">
    <property type="entry name" value="Phosphoglycerate kinase, N-terminal domain"/>
    <property type="match status" value="2"/>
</dbReference>
<feature type="binding site" evidence="15">
    <location>
        <position position="36"/>
    </location>
    <ligand>
        <name>(2R)-3-phosphoglycerate</name>
        <dbReference type="ChEBI" id="CHEBI:58272"/>
    </ligand>
</feature>
<comment type="subunit">
    <text evidence="5 14">Monomer.</text>
</comment>
<keyword evidence="12 14" id="KW-0067">ATP-binding</keyword>
<name>A0A370GLG0_9COXI</name>
<feature type="binding site" evidence="14">
    <location>
        <position position="36"/>
    </location>
    <ligand>
        <name>substrate</name>
    </ligand>
</feature>
<dbReference type="GO" id="GO:0004618">
    <property type="term" value="F:phosphoglycerate kinase activity"/>
    <property type="evidence" value="ECO:0007669"/>
    <property type="project" value="UniProtKB-UniRule"/>
</dbReference>
<feature type="binding site" evidence="14 16">
    <location>
        <position position="319"/>
    </location>
    <ligand>
        <name>ATP</name>
        <dbReference type="ChEBI" id="CHEBI:30616"/>
    </ligand>
</feature>
<sequence>MPIPKMSDFDLKGKRVLIREDFNVPLKNGEITSDLRIRAAIPTIKQALKAGGQVILMSHLGRPTEGVYEENFSLAPIARQLSKLLKMEVPLIQHWIDGFDMGDASVVLLENVRFNHGETDNNVELAKKMASLCDIFVMDAFATSHRIESSTHGIIKYAKEACLGPLFFSELEALSKILEKPAHPVVAIVGGSKVSTKLALLDFLVKKVDSLIIGGGIANTFLAAEGYTVGKSLYEPDLIDEAERLTLEAKERGAEIPVPIDVVVAERFAEGTESYVRLVSQIDDNEKIFDIGPDTIKNFVSIIKKAKTILWNGPIGAFEIEEFSKGTQAIAKAIAESKAFKVAGGGDTLAAIEKYRIASKIDYISTGGGAFLAFLEGKKLPVIEALELRNTKNEKVA</sequence>
<comment type="catalytic activity">
    <reaction evidence="1 14 17">
        <text>(2R)-3-phosphoglycerate + ATP = (2R)-3-phospho-glyceroyl phosphate + ADP</text>
        <dbReference type="Rhea" id="RHEA:14801"/>
        <dbReference type="ChEBI" id="CHEBI:30616"/>
        <dbReference type="ChEBI" id="CHEBI:57604"/>
        <dbReference type="ChEBI" id="CHEBI:58272"/>
        <dbReference type="ChEBI" id="CHEBI:456216"/>
        <dbReference type="EC" id="2.7.2.3"/>
    </reaction>
</comment>
<dbReference type="SUPFAM" id="SSF53748">
    <property type="entry name" value="Phosphoglycerate kinase"/>
    <property type="match status" value="1"/>
</dbReference>
<dbReference type="InterPro" id="IPR015911">
    <property type="entry name" value="Phosphoglycerate_kinase_CS"/>
</dbReference>
<comment type="pathway">
    <text evidence="3 14">Carbohydrate degradation; glycolysis; pyruvate from D-glyceraldehyde 3-phosphate: step 2/5.</text>
</comment>
<evidence type="ECO:0000256" key="15">
    <source>
        <dbReference type="PIRSR" id="PIRSR000724-1"/>
    </source>
</evidence>
<dbReference type="PANTHER" id="PTHR11406:SF23">
    <property type="entry name" value="PHOSPHOGLYCERATE KINASE 1, CHLOROPLASTIC-RELATED"/>
    <property type="match status" value="1"/>
</dbReference>
<protein>
    <recommendedName>
        <fullName evidence="7 14">Phosphoglycerate kinase</fullName>
        <ecNumber evidence="6 14">2.7.2.3</ecNumber>
    </recommendedName>
</protein>
<feature type="binding site" evidence="14">
    <location>
        <position position="146"/>
    </location>
    <ligand>
        <name>substrate</name>
    </ligand>
</feature>
<evidence type="ECO:0000256" key="4">
    <source>
        <dbReference type="ARBA" id="ARBA00008982"/>
    </source>
</evidence>
<keyword evidence="13 14" id="KW-0324">Glycolysis</keyword>
<evidence type="ECO:0000256" key="3">
    <source>
        <dbReference type="ARBA" id="ARBA00004838"/>
    </source>
</evidence>
<feature type="binding site" evidence="15">
    <location>
        <position position="146"/>
    </location>
    <ligand>
        <name>(2R)-3-phosphoglycerate</name>
        <dbReference type="ChEBI" id="CHEBI:58272"/>
    </ligand>
</feature>
<dbReference type="PRINTS" id="PR00477">
    <property type="entry name" value="PHGLYCKINASE"/>
</dbReference>
<comment type="caution">
    <text evidence="18">The sequence shown here is derived from an EMBL/GenBank/DDBJ whole genome shotgun (WGS) entry which is preliminary data.</text>
</comment>
<feature type="binding site" evidence="14 15">
    <location>
        <begin position="21"/>
        <end position="23"/>
    </location>
    <ligand>
        <name>substrate</name>
    </ligand>
</feature>
<dbReference type="GO" id="GO:0043531">
    <property type="term" value="F:ADP binding"/>
    <property type="evidence" value="ECO:0007669"/>
    <property type="project" value="TreeGrafter"/>
</dbReference>
<dbReference type="PIRSF" id="PIRSF000724">
    <property type="entry name" value="Pgk"/>
    <property type="match status" value="1"/>
</dbReference>
<evidence type="ECO:0000256" key="9">
    <source>
        <dbReference type="ARBA" id="ARBA00022679"/>
    </source>
</evidence>
<dbReference type="EMBL" id="QQAX01000009">
    <property type="protein sequence ID" value="RDI44602.1"/>
    <property type="molecule type" value="Genomic_DNA"/>
</dbReference>
<feature type="binding site" evidence="15">
    <location>
        <position position="113"/>
    </location>
    <ligand>
        <name>(2R)-3-phosphoglycerate</name>
        <dbReference type="ChEBI" id="CHEBI:58272"/>
    </ligand>
</feature>
<evidence type="ECO:0000313" key="19">
    <source>
        <dbReference type="Proteomes" id="UP000254720"/>
    </source>
</evidence>
<dbReference type="HAMAP" id="MF_00145">
    <property type="entry name" value="Phosphoglyc_kinase"/>
    <property type="match status" value="1"/>
</dbReference>
<comment type="similarity">
    <text evidence="4 14 17">Belongs to the phosphoglycerate kinase family.</text>
</comment>
<evidence type="ECO:0000256" key="7">
    <source>
        <dbReference type="ARBA" id="ARBA00016471"/>
    </source>
</evidence>
<organism evidence="18 19">
    <name type="scientific">Aquicella lusitana</name>
    <dbReference type="NCBI Taxonomy" id="254246"/>
    <lineage>
        <taxon>Bacteria</taxon>
        <taxon>Pseudomonadati</taxon>
        <taxon>Pseudomonadota</taxon>
        <taxon>Gammaproteobacteria</taxon>
        <taxon>Legionellales</taxon>
        <taxon>Coxiellaceae</taxon>
        <taxon>Aquicella</taxon>
    </lineage>
</organism>
<keyword evidence="11 14" id="KW-0418">Kinase</keyword>
<evidence type="ECO:0000256" key="5">
    <source>
        <dbReference type="ARBA" id="ARBA00011245"/>
    </source>
</evidence>
<gene>
    <name evidence="14" type="primary">pgk</name>
    <name evidence="18" type="ORF">C8D86_10984</name>
</gene>
<keyword evidence="10 14" id="KW-0547">Nucleotide-binding</keyword>
<dbReference type="PANTHER" id="PTHR11406">
    <property type="entry name" value="PHOSPHOGLYCERATE KINASE"/>
    <property type="match status" value="1"/>
</dbReference>
<dbReference type="FunFam" id="3.40.50.1260:FF:000002">
    <property type="entry name" value="Phosphoglycerate kinase"/>
    <property type="match status" value="1"/>
</dbReference>
<dbReference type="RefSeq" id="WP_114834276.1">
    <property type="nucleotide sequence ID" value="NZ_LR699114.1"/>
</dbReference>
<accession>A0A370GLG0</accession>
<dbReference type="UniPathway" id="UPA00109">
    <property type="reaction ID" value="UER00185"/>
</dbReference>